<gene>
    <name evidence="1" type="ORF">LrDSM24759_11300</name>
</gene>
<evidence type="ECO:0000313" key="1">
    <source>
        <dbReference type="EMBL" id="GBG05216.1"/>
    </source>
</evidence>
<evidence type="ECO:0000313" key="2">
    <source>
        <dbReference type="Proteomes" id="UP000257317"/>
    </source>
</evidence>
<proteinExistence type="predicted"/>
<dbReference type="EMBL" id="BFBY01000008">
    <property type="protein sequence ID" value="GBG05216.1"/>
    <property type="molecule type" value="Genomic_DNA"/>
</dbReference>
<dbReference type="Proteomes" id="UP000257317">
    <property type="component" value="Unassembled WGS sequence"/>
</dbReference>
<sequence length="67" mass="7816">MTDKKDVNYKSLFIGDKSENGDTYLNELTHLIHEHFGWRKNYLPGDLPAITDDDKLKEDYVASQENK</sequence>
<keyword evidence="2" id="KW-1185">Reference proteome</keyword>
<reference evidence="2" key="1">
    <citation type="submission" date="2018-03" db="EMBL/GenBank/DDBJ databases">
        <title>New taxa in the Lactobacillus gasseri group.</title>
        <authorList>
            <person name="Tanizawa Y."/>
            <person name="Tohno M."/>
            <person name="Endo A."/>
            <person name="Arita M."/>
        </authorList>
    </citation>
    <scope>NUCLEOTIDE SEQUENCE [LARGE SCALE GENOMIC DNA]</scope>
    <source>
        <strain evidence="2">DSM 24759</strain>
    </source>
</reference>
<protein>
    <submittedName>
        <fullName evidence="1">Uncharacterized protein</fullName>
    </submittedName>
</protein>
<comment type="caution">
    <text evidence="1">The sequence shown here is derived from an EMBL/GenBank/DDBJ whole genome shotgun (WGS) entry which is preliminary data.</text>
</comment>
<organism evidence="1 2">
    <name type="scientific">Lactobacillus rodentium</name>
    <dbReference type="NCBI Taxonomy" id="947835"/>
    <lineage>
        <taxon>Bacteria</taxon>
        <taxon>Bacillati</taxon>
        <taxon>Bacillota</taxon>
        <taxon>Bacilli</taxon>
        <taxon>Lactobacillales</taxon>
        <taxon>Lactobacillaceae</taxon>
        <taxon>Lactobacillus</taxon>
    </lineage>
</organism>
<accession>A0A2Z6T7H8</accession>
<name>A0A2Z6T7H8_9LACO</name>
<dbReference type="AlphaFoldDB" id="A0A2Z6T7H8"/>
<dbReference type="RefSeq" id="WP_117118542.1">
    <property type="nucleotide sequence ID" value="NZ_BFBY01000008.1"/>
</dbReference>